<reference evidence="4 5" key="2">
    <citation type="journal article" date="2012" name="Proc. Natl. Acad. Sci. U.S.A.">
        <title>Gain and loss of multiple functionally related, horizontally transferred genes in the reduced genomes of two microsporidian parasites.</title>
        <authorList>
            <person name="Pombert J.-F."/>
            <person name="Selman M."/>
            <person name="Burki F."/>
            <person name="Bardell F.T."/>
            <person name="Farinelli L."/>
            <person name="Solter L.F."/>
            <person name="Whitman D.W."/>
            <person name="Weiss L.M."/>
            <person name="Corradi N."/>
            <person name="Keeling P.J."/>
        </authorList>
    </citation>
    <scope>NUCLEOTIDE SEQUENCE [LARGE SCALE GENOMIC DNA]</scope>
    <source>
        <strain evidence="4 5">ATCC 50506</strain>
    </source>
</reference>
<keyword evidence="2" id="KW-0342">GTP-binding</keyword>
<feature type="region of interest" description="Disordered" evidence="3">
    <location>
        <begin position="1"/>
        <end position="46"/>
    </location>
</feature>
<dbReference type="OrthoDB" id="444945at2759"/>
<dbReference type="Proteomes" id="UP000002313">
    <property type="component" value="Chromosome VIII"/>
</dbReference>
<evidence type="ECO:0000256" key="1">
    <source>
        <dbReference type="ARBA" id="ARBA00022741"/>
    </source>
</evidence>
<dbReference type="VEuPathDB" id="MicrosporidiaDB:Eint_080250"/>
<dbReference type="PANTHER" id="PTHR11089">
    <property type="entry name" value="GTP-BINDING PROTEIN-RELATED"/>
    <property type="match status" value="1"/>
</dbReference>
<dbReference type="RefSeq" id="XP_003073321.2">
    <property type="nucleotide sequence ID" value="XM_003073275.2"/>
</dbReference>
<dbReference type="KEGG" id="ein:Eint_080250"/>
<dbReference type="SUPFAM" id="SSF52540">
    <property type="entry name" value="P-loop containing nucleoside triphosphate hydrolases"/>
    <property type="match status" value="1"/>
</dbReference>
<dbReference type="InterPro" id="IPR050755">
    <property type="entry name" value="TRAFAC_YlqF/YawG_RiboMat"/>
</dbReference>
<dbReference type="AlphaFoldDB" id="E0S8G7"/>
<feature type="compositionally biased region" description="Basic residues" evidence="3">
    <location>
        <begin position="30"/>
        <end position="39"/>
    </location>
</feature>
<dbReference type="HOGENOM" id="CLU_891658_0_0_1"/>
<keyword evidence="5" id="KW-1185">Reference proteome</keyword>
<evidence type="ECO:0000313" key="4">
    <source>
        <dbReference type="EMBL" id="ADM11961.2"/>
    </source>
</evidence>
<gene>
    <name evidence="4" type="ORF">Eint_080250</name>
</gene>
<dbReference type="GeneID" id="9698145"/>
<dbReference type="PANTHER" id="PTHR11089:SF30">
    <property type="entry name" value="GUANINE NUCLEOTIDE-BINDING PROTEIN-LIKE 3 HOMOLOG"/>
    <property type="match status" value="1"/>
</dbReference>
<name>E0S8G7_ENCIT</name>
<evidence type="ECO:0000256" key="2">
    <source>
        <dbReference type="ARBA" id="ARBA00023134"/>
    </source>
</evidence>
<reference evidence="4 5" key="1">
    <citation type="journal article" date="2010" name="Nat. Commun.">
        <title>The complete sequence of the smallest known nuclear genome from the microsporidian Encephalitozoon intestinalis.</title>
        <authorList>
            <person name="Corradi N."/>
            <person name="Pombert J.-F."/>
            <person name="Farinelli L."/>
            <person name="Didier E.S."/>
            <person name="Keeling P.J."/>
        </authorList>
    </citation>
    <scope>NUCLEOTIDE SEQUENCE [LARGE SCALE GENOMIC DNA]</scope>
    <source>
        <strain evidence="4 5">ATCC 50506</strain>
    </source>
</reference>
<sequence>MGIKKKRQSKRLTTRKRESMLKKSRIDERKKRRMNRKMQAKMEKVPPSVLRTDEENIQYAEIKRMEKLRKMEYEETLKNSEKKEPYLNEMVSLVSKSDVVIEVVDARDPDGSRNGEAEKIVSLHGKKLIIILNYTHYVPREIVSEWKVHLRKNGANCIELGEEDISWIGEEARIGIFGNPGSGKNFVLQSISRVLGRKPKSSIVSVPPSGVTPSSILRGCNGLIGIPFKSYIDAIIERIDKKEVAILHRIPEFGSSEELLESICEEYQIDGDNKHIRYMKASEKFLESFLLHKILFWRRVDEDGLSFAFPS</sequence>
<accession>E0S8G7</accession>
<protein>
    <submittedName>
        <fullName evidence="4">GTP binding protein</fullName>
    </submittedName>
</protein>
<evidence type="ECO:0000256" key="3">
    <source>
        <dbReference type="SAM" id="MobiDB-lite"/>
    </source>
</evidence>
<evidence type="ECO:0000313" key="5">
    <source>
        <dbReference type="Proteomes" id="UP000002313"/>
    </source>
</evidence>
<dbReference type="EMBL" id="CP001949">
    <property type="protein sequence ID" value="ADM11961.2"/>
    <property type="molecule type" value="Genomic_DNA"/>
</dbReference>
<dbReference type="InterPro" id="IPR027417">
    <property type="entry name" value="P-loop_NTPase"/>
</dbReference>
<feature type="compositionally biased region" description="Basic residues" evidence="3">
    <location>
        <begin position="1"/>
        <end position="14"/>
    </location>
</feature>
<dbReference type="GO" id="GO:0005525">
    <property type="term" value="F:GTP binding"/>
    <property type="evidence" value="ECO:0007669"/>
    <property type="project" value="UniProtKB-KW"/>
</dbReference>
<feature type="compositionally biased region" description="Basic and acidic residues" evidence="3">
    <location>
        <begin position="15"/>
        <end position="29"/>
    </location>
</feature>
<proteinExistence type="predicted"/>
<keyword evidence="1" id="KW-0547">Nucleotide-binding</keyword>
<dbReference type="Gene3D" id="3.40.50.300">
    <property type="entry name" value="P-loop containing nucleotide triphosphate hydrolases"/>
    <property type="match status" value="1"/>
</dbReference>
<organism evidence="4 5">
    <name type="scientific">Encephalitozoon intestinalis (strain ATCC 50506)</name>
    <name type="common">Microsporidian parasite</name>
    <name type="synonym">Septata intestinalis</name>
    <dbReference type="NCBI Taxonomy" id="876142"/>
    <lineage>
        <taxon>Eukaryota</taxon>
        <taxon>Fungi</taxon>
        <taxon>Fungi incertae sedis</taxon>
        <taxon>Microsporidia</taxon>
        <taxon>Unikaryonidae</taxon>
        <taxon>Encephalitozoon</taxon>
    </lineage>
</organism>